<feature type="transmembrane region" description="Helical" evidence="8">
    <location>
        <begin position="169"/>
        <end position="189"/>
    </location>
</feature>
<feature type="transmembrane region" description="Helical" evidence="8">
    <location>
        <begin position="90"/>
        <end position="112"/>
    </location>
</feature>
<dbReference type="Proteomes" id="UP000198915">
    <property type="component" value="Unassembled WGS sequence"/>
</dbReference>
<dbReference type="STRING" id="1884381.SAMN05518846_12471"/>
<keyword evidence="2" id="KW-0813">Transport</keyword>
<accession>A0A1I4DMM6</accession>
<evidence type="ECO:0000256" key="1">
    <source>
        <dbReference type="ARBA" id="ARBA00004651"/>
    </source>
</evidence>
<evidence type="ECO:0000256" key="2">
    <source>
        <dbReference type="ARBA" id="ARBA00022448"/>
    </source>
</evidence>
<dbReference type="RefSeq" id="WP_092276671.1">
    <property type="nucleotide sequence ID" value="NZ_BJOE01000002.1"/>
</dbReference>
<keyword evidence="5 8" id="KW-0812">Transmembrane</keyword>
<dbReference type="EMBL" id="FORT01000024">
    <property type="protein sequence ID" value="SFK93201.1"/>
    <property type="molecule type" value="Genomic_DNA"/>
</dbReference>
<feature type="transmembrane region" description="Helical" evidence="8">
    <location>
        <begin position="299"/>
        <end position="318"/>
    </location>
</feature>
<keyword evidence="6 8" id="KW-1133">Transmembrane helix</keyword>
<feature type="transmembrane region" description="Helical" evidence="8">
    <location>
        <begin position="39"/>
        <end position="58"/>
    </location>
</feature>
<sequence length="332" mass="35401">MKKVMQTSEFYVAIVVLALFLVIGSQSSAFFTITNLFDLIRSGIVPGIFVMCAMLVIISGGIDVSFPAIATFSMFCSTKILHSMHYDGPVLVAFLLSGLIGLCLGLINAVFISLFRLPTLIVTLGTSSMFSGFLLTFVGSSQISDLPKPLLTFSKEQIFKFTNDSGITVGLPVAVLVSLGVIVLVALLLRYTMMGRGIYALGGDAVSAQRIGFSPIRIQFFIYGFVGLMAGVAGMIHTTMMRNSNPVDLLGTELLIIAAVVLGGTRITGGHGTVLGSLLGLLLVITIQNSLILLGIPSYWQRFVIGALILIGTGVAAYQVKRSIMKRKSIVS</sequence>
<evidence type="ECO:0000256" key="7">
    <source>
        <dbReference type="ARBA" id="ARBA00023136"/>
    </source>
</evidence>
<feature type="transmembrane region" description="Helical" evidence="8">
    <location>
        <begin position="119"/>
        <end position="139"/>
    </location>
</feature>
<keyword evidence="3" id="KW-1003">Cell membrane</keyword>
<dbReference type="AlphaFoldDB" id="A0A1I4DMM6"/>
<gene>
    <name evidence="9" type="ORF">SAMN05518846_12471</name>
</gene>
<feature type="transmembrane region" description="Helical" evidence="8">
    <location>
        <begin position="274"/>
        <end position="293"/>
    </location>
</feature>
<feature type="transmembrane region" description="Helical" evidence="8">
    <location>
        <begin position="220"/>
        <end position="237"/>
    </location>
</feature>
<name>A0A1I4DMM6_9BACL</name>
<keyword evidence="10" id="KW-1185">Reference proteome</keyword>
<dbReference type="PANTHER" id="PTHR32196">
    <property type="entry name" value="ABC TRANSPORTER PERMEASE PROTEIN YPHD-RELATED-RELATED"/>
    <property type="match status" value="1"/>
</dbReference>
<proteinExistence type="predicted"/>
<dbReference type="GO" id="GO:0022857">
    <property type="term" value="F:transmembrane transporter activity"/>
    <property type="evidence" value="ECO:0007669"/>
    <property type="project" value="InterPro"/>
</dbReference>
<keyword evidence="4" id="KW-0997">Cell inner membrane</keyword>
<evidence type="ECO:0000256" key="8">
    <source>
        <dbReference type="SAM" id="Phobius"/>
    </source>
</evidence>
<evidence type="ECO:0000256" key="5">
    <source>
        <dbReference type="ARBA" id="ARBA00022692"/>
    </source>
</evidence>
<evidence type="ECO:0000313" key="9">
    <source>
        <dbReference type="EMBL" id="SFK93201.1"/>
    </source>
</evidence>
<dbReference type="GO" id="GO:0005886">
    <property type="term" value="C:plasma membrane"/>
    <property type="evidence" value="ECO:0007669"/>
    <property type="project" value="UniProtKB-SubCell"/>
</dbReference>
<dbReference type="PANTHER" id="PTHR32196:SF21">
    <property type="entry name" value="ABC TRANSPORTER PERMEASE PROTEIN YPHD-RELATED"/>
    <property type="match status" value="1"/>
</dbReference>
<dbReference type="CDD" id="cd06579">
    <property type="entry name" value="TM_PBP1_transp_AraH_like"/>
    <property type="match status" value="1"/>
</dbReference>
<evidence type="ECO:0000256" key="4">
    <source>
        <dbReference type="ARBA" id="ARBA00022519"/>
    </source>
</evidence>
<keyword evidence="7 8" id="KW-0472">Membrane</keyword>
<organism evidence="9 10">
    <name type="scientific">Brevibacillus centrosporus</name>
    <dbReference type="NCBI Taxonomy" id="54910"/>
    <lineage>
        <taxon>Bacteria</taxon>
        <taxon>Bacillati</taxon>
        <taxon>Bacillota</taxon>
        <taxon>Bacilli</taxon>
        <taxon>Bacillales</taxon>
        <taxon>Paenibacillaceae</taxon>
        <taxon>Brevibacillus</taxon>
    </lineage>
</organism>
<evidence type="ECO:0000256" key="6">
    <source>
        <dbReference type="ARBA" id="ARBA00022989"/>
    </source>
</evidence>
<feature type="transmembrane region" description="Helical" evidence="8">
    <location>
        <begin position="249"/>
        <end position="267"/>
    </location>
</feature>
<evidence type="ECO:0000313" key="10">
    <source>
        <dbReference type="Proteomes" id="UP000198915"/>
    </source>
</evidence>
<comment type="subcellular location">
    <subcellularLocation>
        <location evidence="1">Cell membrane</location>
        <topology evidence="1">Multi-pass membrane protein</topology>
    </subcellularLocation>
</comment>
<dbReference type="InterPro" id="IPR001851">
    <property type="entry name" value="ABC_transp_permease"/>
</dbReference>
<dbReference type="GeneID" id="301131183"/>
<dbReference type="Pfam" id="PF02653">
    <property type="entry name" value="BPD_transp_2"/>
    <property type="match status" value="1"/>
</dbReference>
<protein>
    <submittedName>
        <fullName evidence="9">Monosaccharide ABC transporter membrane protein, CUT2 family</fullName>
    </submittedName>
</protein>
<reference evidence="10" key="1">
    <citation type="submission" date="2016-10" db="EMBL/GenBank/DDBJ databases">
        <authorList>
            <person name="Varghese N."/>
            <person name="Submissions S."/>
        </authorList>
    </citation>
    <scope>NUCLEOTIDE SEQUENCE [LARGE SCALE GENOMIC DNA]</scope>
    <source>
        <strain evidence="10">OK042</strain>
    </source>
</reference>
<evidence type="ECO:0000256" key="3">
    <source>
        <dbReference type="ARBA" id="ARBA00022475"/>
    </source>
</evidence>